<reference evidence="1 2" key="1">
    <citation type="submission" date="2018-06" db="EMBL/GenBank/DDBJ databases">
        <authorList>
            <consortium name="Pathogen Informatics"/>
            <person name="Doyle S."/>
        </authorList>
    </citation>
    <scope>NUCLEOTIDE SEQUENCE [LARGE SCALE GENOMIC DNA]</scope>
    <source>
        <strain evidence="1 2">NCTC11632</strain>
    </source>
</reference>
<proteinExistence type="predicted"/>
<dbReference type="EMBL" id="UGTF01000002">
    <property type="protein sequence ID" value="SUB89841.1"/>
    <property type="molecule type" value="Genomic_DNA"/>
</dbReference>
<evidence type="ECO:0000313" key="1">
    <source>
        <dbReference type="EMBL" id="SUB89841.1"/>
    </source>
</evidence>
<sequence length="79" mass="8880">MVENSSGKEKKSKLTSLKIHCAKNFQPSGRDFYPADKEPMASGEKGCHHCFKNCEICSYAIIFGIFAINFTTTNICKQR</sequence>
<gene>
    <name evidence="1" type="ORF">NCTC11632_01971</name>
</gene>
<evidence type="ECO:0000313" key="2">
    <source>
        <dbReference type="Proteomes" id="UP000254156"/>
    </source>
</evidence>
<name>A0A379EBT3_9PORP</name>
<organism evidence="1 2">
    <name type="scientific">Porphyromonas macacae</name>
    <dbReference type="NCBI Taxonomy" id="28115"/>
    <lineage>
        <taxon>Bacteria</taxon>
        <taxon>Pseudomonadati</taxon>
        <taxon>Bacteroidota</taxon>
        <taxon>Bacteroidia</taxon>
        <taxon>Bacteroidales</taxon>
        <taxon>Porphyromonadaceae</taxon>
        <taxon>Porphyromonas</taxon>
    </lineage>
</organism>
<protein>
    <submittedName>
        <fullName evidence="1">Uncharacterized protein</fullName>
    </submittedName>
</protein>
<dbReference type="Proteomes" id="UP000254156">
    <property type="component" value="Unassembled WGS sequence"/>
</dbReference>
<dbReference type="AlphaFoldDB" id="A0A379EBT3"/>
<accession>A0A379EBT3</accession>